<name>A0A453DQT3_AEGTS</name>
<reference evidence="6" key="4">
    <citation type="submission" date="2019-03" db="UniProtKB">
        <authorList>
            <consortium name="EnsemblPlants"/>
        </authorList>
    </citation>
    <scope>IDENTIFICATION</scope>
</reference>
<dbReference type="PANTHER" id="PTHR48041">
    <property type="entry name" value="ABC TRANSPORTER G FAMILY MEMBER 28"/>
    <property type="match status" value="1"/>
</dbReference>
<evidence type="ECO:0000256" key="1">
    <source>
        <dbReference type="ARBA" id="ARBA00004141"/>
    </source>
</evidence>
<keyword evidence="5" id="KW-0472">Membrane</keyword>
<dbReference type="Proteomes" id="UP000015105">
    <property type="component" value="Chromosome 3D"/>
</dbReference>
<evidence type="ECO:0000256" key="2">
    <source>
        <dbReference type="ARBA" id="ARBA00022448"/>
    </source>
</evidence>
<reference evidence="7" key="1">
    <citation type="journal article" date="2014" name="Science">
        <title>Ancient hybridizations among the ancestral genomes of bread wheat.</title>
        <authorList>
            <consortium name="International Wheat Genome Sequencing Consortium,"/>
            <person name="Marcussen T."/>
            <person name="Sandve S.R."/>
            <person name="Heier L."/>
            <person name="Spannagl M."/>
            <person name="Pfeifer M."/>
            <person name="Jakobsen K.S."/>
            <person name="Wulff B.B."/>
            <person name="Steuernagel B."/>
            <person name="Mayer K.F."/>
            <person name="Olsen O.A."/>
        </authorList>
    </citation>
    <scope>NUCLEOTIDE SEQUENCE [LARGE SCALE GENOMIC DNA]</scope>
    <source>
        <strain evidence="7">cv. AL8/78</strain>
    </source>
</reference>
<keyword evidence="7" id="KW-1185">Reference proteome</keyword>
<accession>A0A453DQT3</accession>
<evidence type="ECO:0000313" key="6">
    <source>
        <dbReference type="EnsemblPlants" id="AET3Gv20041600.6"/>
    </source>
</evidence>
<sequence>ASPSLHLSGFLYVNGQPMSQGGYKIAYVRQEDIFFSQLTVRETLSLAAELQLPDTMSPERKEKYVNDLLFRLGLVSYR</sequence>
<comment type="subcellular location">
    <subcellularLocation>
        <location evidence="1">Membrane</location>
        <topology evidence="1">Multi-pass membrane protein</topology>
    </subcellularLocation>
</comment>
<dbReference type="InterPro" id="IPR027417">
    <property type="entry name" value="P-loop_NTPase"/>
</dbReference>
<dbReference type="PANTHER" id="PTHR48041:SF41">
    <property type="entry name" value="ABC TRANSPORTER G FAMILY"/>
    <property type="match status" value="1"/>
</dbReference>
<reference evidence="6" key="5">
    <citation type="journal article" date="2021" name="G3 (Bethesda)">
        <title>Aegilops tauschii genome assembly Aet v5.0 features greater sequence contiguity and improved annotation.</title>
        <authorList>
            <person name="Wang L."/>
            <person name="Zhu T."/>
            <person name="Rodriguez J.C."/>
            <person name="Deal K.R."/>
            <person name="Dubcovsky J."/>
            <person name="McGuire P.E."/>
            <person name="Lux T."/>
            <person name="Spannagl M."/>
            <person name="Mayer K.F.X."/>
            <person name="Baldrich P."/>
            <person name="Meyers B.C."/>
            <person name="Huo N."/>
            <person name="Gu Y.Q."/>
            <person name="Zhou H."/>
            <person name="Devos K.M."/>
            <person name="Bennetzen J.L."/>
            <person name="Unver T."/>
            <person name="Budak H."/>
            <person name="Gulick P.J."/>
            <person name="Galiba G."/>
            <person name="Kalapos B."/>
            <person name="Nelson D.R."/>
            <person name="Li P."/>
            <person name="You F.M."/>
            <person name="Luo M.C."/>
            <person name="Dvorak J."/>
        </authorList>
    </citation>
    <scope>NUCLEOTIDE SEQUENCE [LARGE SCALE GENOMIC DNA]</scope>
    <source>
        <strain evidence="6">cv. AL8/78</strain>
    </source>
</reference>
<dbReference type="SUPFAM" id="SSF52540">
    <property type="entry name" value="P-loop containing nucleoside triphosphate hydrolases"/>
    <property type="match status" value="1"/>
</dbReference>
<reference evidence="6" key="3">
    <citation type="journal article" date="2017" name="Nature">
        <title>Genome sequence of the progenitor of the wheat D genome Aegilops tauschii.</title>
        <authorList>
            <person name="Luo M.C."/>
            <person name="Gu Y.Q."/>
            <person name="Puiu D."/>
            <person name="Wang H."/>
            <person name="Twardziok S.O."/>
            <person name="Deal K.R."/>
            <person name="Huo N."/>
            <person name="Zhu T."/>
            <person name="Wang L."/>
            <person name="Wang Y."/>
            <person name="McGuire P.E."/>
            <person name="Liu S."/>
            <person name="Long H."/>
            <person name="Ramasamy R.K."/>
            <person name="Rodriguez J.C."/>
            <person name="Van S.L."/>
            <person name="Yuan L."/>
            <person name="Wang Z."/>
            <person name="Xia Z."/>
            <person name="Xiao L."/>
            <person name="Anderson O.D."/>
            <person name="Ouyang S."/>
            <person name="Liang Y."/>
            <person name="Zimin A.V."/>
            <person name="Pertea G."/>
            <person name="Qi P."/>
            <person name="Bennetzen J.L."/>
            <person name="Dai X."/>
            <person name="Dawson M.W."/>
            <person name="Muller H.G."/>
            <person name="Kugler K."/>
            <person name="Rivarola-Duarte L."/>
            <person name="Spannagl M."/>
            <person name="Mayer K.F.X."/>
            <person name="Lu F.H."/>
            <person name="Bevan M.W."/>
            <person name="Leroy P."/>
            <person name="Li P."/>
            <person name="You F.M."/>
            <person name="Sun Q."/>
            <person name="Liu Z."/>
            <person name="Lyons E."/>
            <person name="Wicker T."/>
            <person name="Salzberg S.L."/>
            <person name="Devos K.M."/>
            <person name="Dvorak J."/>
        </authorList>
    </citation>
    <scope>NUCLEOTIDE SEQUENCE [LARGE SCALE GENOMIC DNA]</scope>
    <source>
        <strain evidence="6">cv. AL8/78</strain>
    </source>
</reference>
<keyword evidence="2" id="KW-0813">Transport</keyword>
<dbReference type="Gramene" id="AET3Gv20041600.6">
    <property type="protein sequence ID" value="AET3Gv20041600.6"/>
    <property type="gene ID" value="AET3Gv20041600"/>
</dbReference>
<keyword evidence="3" id="KW-0812">Transmembrane</keyword>
<reference evidence="7" key="2">
    <citation type="journal article" date="2017" name="Nat. Plants">
        <title>The Aegilops tauschii genome reveals multiple impacts of transposons.</title>
        <authorList>
            <person name="Zhao G."/>
            <person name="Zou C."/>
            <person name="Li K."/>
            <person name="Wang K."/>
            <person name="Li T."/>
            <person name="Gao L."/>
            <person name="Zhang X."/>
            <person name="Wang H."/>
            <person name="Yang Z."/>
            <person name="Liu X."/>
            <person name="Jiang W."/>
            <person name="Mao L."/>
            <person name="Kong X."/>
            <person name="Jiao Y."/>
            <person name="Jia J."/>
        </authorList>
    </citation>
    <scope>NUCLEOTIDE SEQUENCE [LARGE SCALE GENOMIC DNA]</scope>
    <source>
        <strain evidence="7">cv. AL8/78</strain>
    </source>
</reference>
<evidence type="ECO:0000313" key="7">
    <source>
        <dbReference type="Proteomes" id="UP000015105"/>
    </source>
</evidence>
<dbReference type="Gene3D" id="3.40.50.300">
    <property type="entry name" value="P-loop containing nucleotide triphosphate hydrolases"/>
    <property type="match status" value="1"/>
</dbReference>
<organism evidence="6 7">
    <name type="scientific">Aegilops tauschii subsp. strangulata</name>
    <name type="common">Goatgrass</name>
    <dbReference type="NCBI Taxonomy" id="200361"/>
    <lineage>
        <taxon>Eukaryota</taxon>
        <taxon>Viridiplantae</taxon>
        <taxon>Streptophyta</taxon>
        <taxon>Embryophyta</taxon>
        <taxon>Tracheophyta</taxon>
        <taxon>Spermatophyta</taxon>
        <taxon>Magnoliopsida</taxon>
        <taxon>Liliopsida</taxon>
        <taxon>Poales</taxon>
        <taxon>Poaceae</taxon>
        <taxon>BOP clade</taxon>
        <taxon>Pooideae</taxon>
        <taxon>Triticodae</taxon>
        <taxon>Triticeae</taxon>
        <taxon>Triticinae</taxon>
        <taxon>Aegilops</taxon>
    </lineage>
</organism>
<dbReference type="EnsemblPlants" id="AET3Gv20041600.6">
    <property type="protein sequence ID" value="AET3Gv20041600.6"/>
    <property type="gene ID" value="AET3Gv20041600"/>
</dbReference>
<proteinExistence type="predicted"/>
<dbReference type="InterPro" id="IPR050352">
    <property type="entry name" value="ABCG_transporters"/>
</dbReference>
<dbReference type="GO" id="GO:0016020">
    <property type="term" value="C:membrane"/>
    <property type="evidence" value="ECO:0007669"/>
    <property type="project" value="UniProtKB-SubCell"/>
</dbReference>
<protein>
    <recommendedName>
        <fullName evidence="8">ABC transporter domain-containing protein</fullName>
    </recommendedName>
</protein>
<evidence type="ECO:0000256" key="3">
    <source>
        <dbReference type="ARBA" id="ARBA00022692"/>
    </source>
</evidence>
<evidence type="ECO:0000256" key="5">
    <source>
        <dbReference type="ARBA" id="ARBA00023136"/>
    </source>
</evidence>
<evidence type="ECO:0008006" key="8">
    <source>
        <dbReference type="Google" id="ProtNLM"/>
    </source>
</evidence>
<keyword evidence="4" id="KW-1133">Transmembrane helix</keyword>
<dbReference type="GO" id="GO:0042626">
    <property type="term" value="F:ATPase-coupled transmembrane transporter activity"/>
    <property type="evidence" value="ECO:0007669"/>
    <property type="project" value="TreeGrafter"/>
</dbReference>
<dbReference type="AlphaFoldDB" id="A0A453DQT3"/>
<evidence type="ECO:0000256" key="4">
    <source>
        <dbReference type="ARBA" id="ARBA00022989"/>
    </source>
</evidence>